<evidence type="ECO:0000313" key="3">
    <source>
        <dbReference type="EMBL" id="VFK57941.1"/>
    </source>
</evidence>
<accession>A0A450ZVY4</accession>
<dbReference type="AlphaFoldDB" id="A0A450ZVY4"/>
<protein>
    <submittedName>
        <fullName evidence="3">Uncharacterized protein</fullName>
    </submittedName>
</protein>
<feature type="compositionally biased region" description="Polar residues" evidence="1">
    <location>
        <begin position="210"/>
        <end position="221"/>
    </location>
</feature>
<evidence type="ECO:0000256" key="2">
    <source>
        <dbReference type="SAM" id="Phobius"/>
    </source>
</evidence>
<name>A0A450ZVY4_9GAMM</name>
<feature type="transmembrane region" description="Helical" evidence="2">
    <location>
        <begin position="16"/>
        <end position="35"/>
    </location>
</feature>
<keyword evidence="2" id="KW-1133">Transmembrane helix</keyword>
<evidence type="ECO:0000256" key="1">
    <source>
        <dbReference type="SAM" id="MobiDB-lite"/>
    </source>
</evidence>
<sequence>MTTVVAGMSPAEKETVYISAAIATVIAMFVALWGLRRKRKDASVPTSAGPTVLLTPEQSAAIVCEALSHKAREHADALAARDAQLGCKEKEIAELITVVEGLRAAEIASRERKAEAEKKLQQGNIEAADAIFAELEEAEAAKTVEHKHAAAEAAKHRGAIAYLNNPQAALVHYRRAAGIRPGGRGCLESDWGLKASDRGIGGGGSDLAARTSTGRSLTGQRNNRHCPW</sequence>
<organism evidence="3">
    <name type="scientific">Candidatus Kentrum sp. TUN</name>
    <dbReference type="NCBI Taxonomy" id="2126343"/>
    <lineage>
        <taxon>Bacteria</taxon>
        <taxon>Pseudomonadati</taxon>
        <taxon>Pseudomonadota</taxon>
        <taxon>Gammaproteobacteria</taxon>
        <taxon>Candidatus Kentrum</taxon>
    </lineage>
</organism>
<gene>
    <name evidence="3" type="ORF">BECKTUN1418D_GA0071000_10723</name>
</gene>
<dbReference type="EMBL" id="CAADFX010000072">
    <property type="protein sequence ID" value="VFK57941.1"/>
    <property type="molecule type" value="Genomic_DNA"/>
</dbReference>
<keyword evidence="2" id="KW-0812">Transmembrane</keyword>
<keyword evidence="2" id="KW-0472">Membrane</keyword>
<feature type="region of interest" description="Disordered" evidence="1">
    <location>
        <begin position="202"/>
        <end position="228"/>
    </location>
</feature>
<reference evidence="3" key="1">
    <citation type="submission" date="2019-02" db="EMBL/GenBank/DDBJ databases">
        <authorList>
            <person name="Gruber-Vodicka R. H."/>
            <person name="Seah K. B. B."/>
        </authorList>
    </citation>
    <scope>NUCLEOTIDE SEQUENCE</scope>
    <source>
        <strain evidence="3">BECK_BY1</strain>
    </source>
</reference>
<proteinExistence type="predicted"/>